<comment type="caution">
    <text evidence="2">The sequence shown here is derived from an EMBL/GenBank/DDBJ whole genome shotgun (WGS) entry which is preliminary data.</text>
</comment>
<dbReference type="SUPFAM" id="SSF143011">
    <property type="entry name" value="RelE-like"/>
    <property type="match status" value="1"/>
</dbReference>
<protein>
    <recommendedName>
        <fullName evidence="4">Type II toxin-antitoxin system RelE/ParE family toxin</fullName>
    </recommendedName>
</protein>
<accession>A0ABQ5ZG91</accession>
<dbReference type="Gene3D" id="3.30.2310.20">
    <property type="entry name" value="RelE-like"/>
    <property type="match status" value="1"/>
</dbReference>
<dbReference type="PANTHER" id="PTHR40266">
    <property type="entry name" value="TOXIN HIGB-1"/>
    <property type="match status" value="1"/>
</dbReference>
<evidence type="ECO:0000256" key="1">
    <source>
        <dbReference type="SAM" id="MobiDB-lite"/>
    </source>
</evidence>
<name>A0ABQ5ZG91_9HYPH</name>
<dbReference type="InterPro" id="IPR035093">
    <property type="entry name" value="RelE/ParE_toxin_dom_sf"/>
</dbReference>
<reference evidence="3" key="1">
    <citation type="journal article" date="2019" name="Int. J. Syst. Evol. Microbiol.">
        <title>The Global Catalogue of Microorganisms (GCM) 10K type strain sequencing project: providing services to taxonomists for standard genome sequencing and annotation.</title>
        <authorList>
            <consortium name="The Broad Institute Genomics Platform"/>
            <consortium name="The Broad Institute Genome Sequencing Center for Infectious Disease"/>
            <person name="Wu L."/>
            <person name="Ma J."/>
        </authorList>
    </citation>
    <scope>NUCLEOTIDE SEQUENCE [LARGE SCALE GENOMIC DNA]</scope>
    <source>
        <strain evidence="3">NBRC 102122</strain>
    </source>
</reference>
<evidence type="ECO:0008006" key="4">
    <source>
        <dbReference type="Google" id="ProtNLM"/>
    </source>
</evidence>
<sequence length="93" mass="10655">MIRSFKDKMTEQVAKGQNPKSFPADLLKVARRKLVMLDNAAALEDLRVPPANRLEALKADRAGQHSIRANDQFRLCFRWVDGNAEDVEFVDYH</sequence>
<gene>
    <name evidence="2" type="ORF">GCM10007923_30180</name>
</gene>
<dbReference type="Pfam" id="PF05015">
    <property type="entry name" value="HigB-like_toxin"/>
    <property type="match status" value="1"/>
</dbReference>
<keyword evidence="3" id="KW-1185">Reference proteome</keyword>
<dbReference type="RefSeq" id="WP_244767961.1">
    <property type="nucleotide sequence ID" value="NZ_BSOP01000020.1"/>
</dbReference>
<dbReference type="PANTHER" id="PTHR40266:SF2">
    <property type="entry name" value="TOXIN HIGB-1"/>
    <property type="match status" value="1"/>
</dbReference>
<dbReference type="EMBL" id="BSOP01000020">
    <property type="protein sequence ID" value="GLR51808.1"/>
    <property type="molecule type" value="Genomic_DNA"/>
</dbReference>
<dbReference type="Proteomes" id="UP001156702">
    <property type="component" value="Unassembled WGS sequence"/>
</dbReference>
<feature type="region of interest" description="Disordered" evidence="1">
    <location>
        <begin position="1"/>
        <end position="20"/>
    </location>
</feature>
<evidence type="ECO:0000313" key="3">
    <source>
        <dbReference type="Proteomes" id="UP001156702"/>
    </source>
</evidence>
<feature type="compositionally biased region" description="Basic and acidic residues" evidence="1">
    <location>
        <begin position="1"/>
        <end position="10"/>
    </location>
</feature>
<evidence type="ECO:0000313" key="2">
    <source>
        <dbReference type="EMBL" id="GLR51808.1"/>
    </source>
</evidence>
<organism evidence="2 3">
    <name type="scientific">Shinella yambaruensis</name>
    <dbReference type="NCBI Taxonomy" id="415996"/>
    <lineage>
        <taxon>Bacteria</taxon>
        <taxon>Pseudomonadati</taxon>
        <taxon>Pseudomonadota</taxon>
        <taxon>Alphaproteobacteria</taxon>
        <taxon>Hyphomicrobiales</taxon>
        <taxon>Rhizobiaceae</taxon>
        <taxon>Shinella</taxon>
    </lineage>
</organism>
<dbReference type="InterPro" id="IPR007711">
    <property type="entry name" value="HigB-1"/>
</dbReference>
<proteinExistence type="predicted"/>